<keyword evidence="2" id="KW-1185">Reference proteome</keyword>
<name>A0A941DTT4_9BACI</name>
<evidence type="ECO:0008006" key="3">
    <source>
        <dbReference type="Google" id="ProtNLM"/>
    </source>
</evidence>
<comment type="caution">
    <text evidence="1">The sequence shown here is derived from an EMBL/GenBank/DDBJ whole genome shotgun (WGS) entry which is preliminary data.</text>
</comment>
<sequence>MESLNWINGQISRTQNSLYMLNAQLDEKRRELERLALVHSNLYDYQKELKQHRDLCVNPELSETTWYGQLANQFKQYRDQEILSNYQSLYDYQLVQTLDQLNDKIRETKQAIIDIRMDVSTHNTELDHLYDKQRRELMS</sequence>
<evidence type="ECO:0000313" key="2">
    <source>
        <dbReference type="Proteomes" id="UP000675284"/>
    </source>
</evidence>
<reference evidence="1" key="1">
    <citation type="submission" date="2021-04" db="EMBL/GenBank/DDBJ databases">
        <title>Isolation and polyphasic classification of algal microorganism.</title>
        <authorList>
            <person name="Wang S."/>
        </authorList>
    </citation>
    <scope>NUCLEOTIDE SEQUENCE</scope>
    <source>
        <strain evidence="1">720a</strain>
    </source>
</reference>
<gene>
    <name evidence="1" type="ORF">KCX74_10795</name>
</gene>
<dbReference type="EMBL" id="JAGSOT010000028">
    <property type="protein sequence ID" value="MBR7796525.1"/>
    <property type="molecule type" value="Genomic_DNA"/>
</dbReference>
<dbReference type="Proteomes" id="UP000675284">
    <property type="component" value="Unassembled WGS sequence"/>
</dbReference>
<evidence type="ECO:0000313" key="1">
    <source>
        <dbReference type="EMBL" id="MBR7796525.1"/>
    </source>
</evidence>
<proteinExistence type="predicted"/>
<dbReference type="AlphaFoldDB" id="A0A941DTT4"/>
<dbReference type="RefSeq" id="WP_166530418.1">
    <property type="nucleotide sequence ID" value="NZ_JAGSOT010000028.1"/>
</dbReference>
<protein>
    <recommendedName>
        <fullName evidence="3">DUF5082 domain-containing protein</fullName>
    </recommendedName>
</protein>
<accession>A0A941DTT4</accession>
<organism evidence="1 2">
    <name type="scientific">Virgibacillus salarius</name>
    <dbReference type="NCBI Taxonomy" id="447199"/>
    <lineage>
        <taxon>Bacteria</taxon>
        <taxon>Bacillati</taxon>
        <taxon>Bacillota</taxon>
        <taxon>Bacilli</taxon>
        <taxon>Bacillales</taxon>
        <taxon>Bacillaceae</taxon>
        <taxon>Virgibacillus</taxon>
    </lineage>
</organism>